<dbReference type="Proteomes" id="UP001162501">
    <property type="component" value="Chromosome 27"/>
</dbReference>
<accession>A0ACB0ETX0</accession>
<protein>
    <submittedName>
        <fullName evidence="1">Uncharacterized protein</fullName>
    </submittedName>
</protein>
<gene>
    <name evidence="1" type="ORF">MRATA1EN3_LOCUS15403</name>
</gene>
<organism evidence="1 2">
    <name type="scientific">Rangifer tarandus platyrhynchus</name>
    <name type="common">Svalbard reindeer</name>
    <dbReference type="NCBI Taxonomy" id="3082113"/>
    <lineage>
        <taxon>Eukaryota</taxon>
        <taxon>Metazoa</taxon>
        <taxon>Chordata</taxon>
        <taxon>Craniata</taxon>
        <taxon>Vertebrata</taxon>
        <taxon>Euteleostomi</taxon>
        <taxon>Mammalia</taxon>
        <taxon>Eutheria</taxon>
        <taxon>Laurasiatheria</taxon>
        <taxon>Artiodactyla</taxon>
        <taxon>Ruminantia</taxon>
        <taxon>Pecora</taxon>
        <taxon>Cervidae</taxon>
        <taxon>Odocoileinae</taxon>
        <taxon>Rangifer</taxon>
    </lineage>
</organism>
<sequence length="134" mass="14405">MPPSRQESVTRRGGAFPEVTGRQAPFPSTRSCRLGRTQKVPLVPTRFPARHLSLGEPIFSSLDSGASPSRPSECSQTPAVPASPGAPPLRPPARFPHTLRQVPQVRPRSLARRLPARQSPQRAAGCACALATNR</sequence>
<name>A0ACB0ETX0_RANTA</name>
<dbReference type="EMBL" id="OX596111">
    <property type="protein sequence ID" value="CAI9704190.1"/>
    <property type="molecule type" value="Genomic_DNA"/>
</dbReference>
<reference evidence="1" key="1">
    <citation type="submission" date="2023-05" db="EMBL/GenBank/DDBJ databases">
        <authorList>
            <consortium name="ELIXIR-Norway"/>
        </authorList>
    </citation>
    <scope>NUCLEOTIDE SEQUENCE</scope>
</reference>
<evidence type="ECO:0000313" key="2">
    <source>
        <dbReference type="Proteomes" id="UP001162501"/>
    </source>
</evidence>
<evidence type="ECO:0000313" key="1">
    <source>
        <dbReference type="EMBL" id="CAI9704190.1"/>
    </source>
</evidence>
<proteinExistence type="predicted"/>